<dbReference type="Proteomes" id="UP000193560">
    <property type="component" value="Unassembled WGS sequence"/>
</dbReference>
<dbReference type="GO" id="GO:0006233">
    <property type="term" value="P:dTDP biosynthetic process"/>
    <property type="evidence" value="ECO:0007669"/>
    <property type="project" value="InterPro"/>
</dbReference>
<evidence type="ECO:0000256" key="9">
    <source>
        <dbReference type="ARBA" id="ARBA00022840"/>
    </source>
</evidence>
<dbReference type="OrthoDB" id="425602at2759"/>
<dbReference type="NCBIfam" id="TIGR00041">
    <property type="entry name" value="DTMP_kinase"/>
    <property type="match status" value="1"/>
</dbReference>
<dbReference type="AlphaFoldDB" id="A0A1X2IPF6"/>
<dbReference type="InterPro" id="IPR039430">
    <property type="entry name" value="Thymidylate_kin-like_dom"/>
</dbReference>
<evidence type="ECO:0000256" key="3">
    <source>
        <dbReference type="ARBA" id="ARBA00012980"/>
    </source>
</evidence>
<dbReference type="GO" id="GO:0005829">
    <property type="term" value="C:cytosol"/>
    <property type="evidence" value="ECO:0007669"/>
    <property type="project" value="TreeGrafter"/>
</dbReference>
<gene>
    <name evidence="11" type="ORF">BCR42DRAFT_410796</name>
</gene>
<evidence type="ECO:0000259" key="10">
    <source>
        <dbReference type="Pfam" id="PF02223"/>
    </source>
</evidence>
<evidence type="ECO:0000313" key="11">
    <source>
        <dbReference type="EMBL" id="ORZ19918.1"/>
    </source>
</evidence>
<dbReference type="SUPFAM" id="SSF52540">
    <property type="entry name" value="P-loop containing nucleoside triphosphate hydrolases"/>
    <property type="match status" value="1"/>
</dbReference>
<dbReference type="PANTHER" id="PTHR10344:SF1">
    <property type="entry name" value="THYMIDYLATE KINASE"/>
    <property type="match status" value="1"/>
</dbReference>
<evidence type="ECO:0000256" key="8">
    <source>
        <dbReference type="ARBA" id="ARBA00022777"/>
    </source>
</evidence>
<dbReference type="GO" id="GO:0005634">
    <property type="term" value="C:nucleus"/>
    <property type="evidence" value="ECO:0007669"/>
    <property type="project" value="TreeGrafter"/>
</dbReference>
<dbReference type="EMBL" id="MCGE01000007">
    <property type="protein sequence ID" value="ORZ19918.1"/>
    <property type="molecule type" value="Genomic_DNA"/>
</dbReference>
<keyword evidence="5" id="KW-0808">Transferase</keyword>
<dbReference type="Pfam" id="PF02223">
    <property type="entry name" value="Thymidylate_kin"/>
    <property type="match status" value="1"/>
</dbReference>
<dbReference type="GO" id="GO:0005524">
    <property type="term" value="F:ATP binding"/>
    <property type="evidence" value="ECO:0007669"/>
    <property type="project" value="UniProtKB-KW"/>
</dbReference>
<evidence type="ECO:0000313" key="12">
    <source>
        <dbReference type="Proteomes" id="UP000193560"/>
    </source>
</evidence>
<evidence type="ECO:0000256" key="5">
    <source>
        <dbReference type="ARBA" id="ARBA00022679"/>
    </source>
</evidence>
<dbReference type="GO" id="GO:0006227">
    <property type="term" value="P:dUDP biosynthetic process"/>
    <property type="evidence" value="ECO:0007669"/>
    <property type="project" value="TreeGrafter"/>
</dbReference>
<keyword evidence="12" id="KW-1185">Reference proteome</keyword>
<dbReference type="InterPro" id="IPR018094">
    <property type="entry name" value="Thymidylate_kinase"/>
</dbReference>
<comment type="similarity">
    <text evidence="2">Belongs to the thymidylate kinase family.</text>
</comment>
<comment type="pathway">
    <text evidence="1">Pyrimidine metabolism; dTTP biosynthesis.</text>
</comment>
<dbReference type="InterPro" id="IPR027417">
    <property type="entry name" value="P-loop_NTPase"/>
</dbReference>
<dbReference type="PANTHER" id="PTHR10344">
    <property type="entry name" value="THYMIDYLATE KINASE"/>
    <property type="match status" value="1"/>
</dbReference>
<dbReference type="HAMAP" id="MF_00165">
    <property type="entry name" value="Thymidylate_kinase"/>
    <property type="match status" value="1"/>
</dbReference>
<keyword evidence="7" id="KW-0547">Nucleotide-binding</keyword>
<proteinExistence type="inferred from homology"/>
<protein>
    <recommendedName>
        <fullName evidence="4">Thymidylate kinase</fullName>
        <ecNumber evidence="3">2.7.4.9</ecNumber>
    </recommendedName>
</protein>
<evidence type="ECO:0000256" key="1">
    <source>
        <dbReference type="ARBA" id="ARBA00004992"/>
    </source>
</evidence>
<dbReference type="GO" id="GO:0006235">
    <property type="term" value="P:dTTP biosynthetic process"/>
    <property type="evidence" value="ECO:0007669"/>
    <property type="project" value="TreeGrafter"/>
</dbReference>
<dbReference type="InterPro" id="IPR018095">
    <property type="entry name" value="Thymidylate_kin_CS"/>
</dbReference>
<dbReference type="GO" id="GO:0004550">
    <property type="term" value="F:nucleoside diphosphate kinase activity"/>
    <property type="evidence" value="ECO:0007669"/>
    <property type="project" value="TreeGrafter"/>
</dbReference>
<keyword evidence="9" id="KW-0067">ATP-binding</keyword>
<feature type="domain" description="Thymidylate kinase-like" evidence="10">
    <location>
        <begin position="8"/>
        <end position="183"/>
    </location>
</feature>
<evidence type="ECO:0000256" key="4">
    <source>
        <dbReference type="ARBA" id="ARBA00017144"/>
    </source>
</evidence>
<sequence>MRGYFVVVEGCDRSGKSTQCERLVDRLQSQGKAVQLFKFPDRTTQTGKMIDSYLKQSTQMDDHAIHLLFSANRWEALAHMKSLLEQGTTIIVDRYAFSGVCFSAAKGLDFEWCRQPDIGLLTPDVVMFLDLSMDEAEKRGGFGDERYEKRDLQLRVRQEFNKVMDSTWKTIDASKSRDEVHDDMMTVVEGLSPNPGPLRQDLWMDLAK</sequence>
<dbReference type="GO" id="GO:0004798">
    <property type="term" value="F:dTMP kinase activity"/>
    <property type="evidence" value="ECO:0007669"/>
    <property type="project" value="UniProtKB-EC"/>
</dbReference>
<evidence type="ECO:0000256" key="2">
    <source>
        <dbReference type="ARBA" id="ARBA00009776"/>
    </source>
</evidence>
<dbReference type="CDD" id="cd01672">
    <property type="entry name" value="TMPK"/>
    <property type="match status" value="1"/>
</dbReference>
<comment type="caution">
    <text evidence="11">The sequence shown here is derived from an EMBL/GenBank/DDBJ whole genome shotgun (WGS) entry which is preliminary data.</text>
</comment>
<dbReference type="EC" id="2.7.4.9" evidence="3"/>
<dbReference type="PROSITE" id="PS01331">
    <property type="entry name" value="THYMIDYLATE_KINASE"/>
    <property type="match status" value="1"/>
</dbReference>
<reference evidence="11 12" key="1">
    <citation type="submission" date="2016-07" db="EMBL/GenBank/DDBJ databases">
        <title>Pervasive Adenine N6-methylation of Active Genes in Fungi.</title>
        <authorList>
            <consortium name="DOE Joint Genome Institute"/>
            <person name="Mondo S.J."/>
            <person name="Dannebaum R.O."/>
            <person name="Kuo R.C."/>
            <person name="Labutti K."/>
            <person name="Haridas S."/>
            <person name="Kuo A."/>
            <person name="Salamov A."/>
            <person name="Ahrendt S.R."/>
            <person name="Lipzen A."/>
            <person name="Sullivan W."/>
            <person name="Andreopoulos W.B."/>
            <person name="Clum A."/>
            <person name="Lindquist E."/>
            <person name="Daum C."/>
            <person name="Ramamoorthy G.K."/>
            <person name="Gryganskyi A."/>
            <person name="Culley D."/>
            <person name="Magnuson J.K."/>
            <person name="James T.Y."/>
            <person name="O'Malley M.A."/>
            <person name="Stajich J.E."/>
            <person name="Spatafora J.W."/>
            <person name="Visel A."/>
            <person name="Grigoriev I.V."/>
        </authorList>
    </citation>
    <scope>NUCLEOTIDE SEQUENCE [LARGE SCALE GENOMIC DNA]</scope>
    <source>
        <strain evidence="11 12">NRRL 1336</strain>
    </source>
</reference>
<dbReference type="FunFam" id="3.40.50.300:FF:000679">
    <property type="entry name" value="Thymidylate kinase"/>
    <property type="match status" value="1"/>
</dbReference>
<keyword evidence="6" id="KW-0545">Nucleotide biosynthesis</keyword>
<accession>A0A1X2IPF6</accession>
<organism evidence="11 12">
    <name type="scientific">Absidia repens</name>
    <dbReference type="NCBI Taxonomy" id="90262"/>
    <lineage>
        <taxon>Eukaryota</taxon>
        <taxon>Fungi</taxon>
        <taxon>Fungi incertae sedis</taxon>
        <taxon>Mucoromycota</taxon>
        <taxon>Mucoromycotina</taxon>
        <taxon>Mucoromycetes</taxon>
        <taxon>Mucorales</taxon>
        <taxon>Cunninghamellaceae</taxon>
        <taxon>Absidia</taxon>
    </lineage>
</organism>
<evidence type="ECO:0000256" key="6">
    <source>
        <dbReference type="ARBA" id="ARBA00022727"/>
    </source>
</evidence>
<dbReference type="STRING" id="90262.A0A1X2IPF6"/>
<dbReference type="Gene3D" id="3.40.50.300">
    <property type="entry name" value="P-loop containing nucleotide triphosphate hydrolases"/>
    <property type="match status" value="1"/>
</dbReference>
<keyword evidence="8 11" id="KW-0418">Kinase</keyword>
<name>A0A1X2IPF6_9FUNG</name>
<evidence type="ECO:0000256" key="7">
    <source>
        <dbReference type="ARBA" id="ARBA00022741"/>
    </source>
</evidence>